<feature type="transmembrane region" description="Helical" evidence="1">
    <location>
        <begin position="21"/>
        <end position="40"/>
    </location>
</feature>
<keyword evidence="1" id="KW-0812">Transmembrane</keyword>
<protein>
    <submittedName>
        <fullName evidence="2">Uncharacterized protein</fullName>
    </submittedName>
</protein>
<accession>A0A0G1XBM4</accession>
<dbReference type="AlphaFoldDB" id="A0A0G1XBM4"/>
<keyword evidence="1" id="KW-1133">Transmembrane helix</keyword>
<proteinExistence type="predicted"/>
<dbReference type="Proteomes" id="UP000034956">
    <property type="component" value="Unassembled WGS sequence"/>
</dbReference>
<evidence type="ECO:0000256" key="1">
    <source>
        <dbReference type="SAM" id="Phobius"/>
    </source>
</evidence>
<organism evidence="2 3">
    <name type="scientific">Candidatus Jorgensenbacteria bacterium GW2011_GWA1_48_11</name>
    <dbReference type="NCBI Taxonomy" id="1618660"/>
    <lineage>
        <taxon>Bacteria</taxon>
        <taxon>Candidatus Joergenseniibacteriota</taxon>
    </lineage>
</organism>
<comment type="caution">
    <text evidence="2">The sequence shown here is derived from an EMBL/GenBank/DDBJ whole genome shotgun (WGS) entry which is preliminary data.</text>
</comment>
<keyword evidence="1" id="KW-0472">Membrane</keyword>
<dbReference type="EMBL" id="LCPF01000001">
    <property type="protein sequence ID" value="KKU91700.1"/>
    <property type="molecule type" value="Genomic_DNA"/>
</dbReference>
<evidence type="ECO:0000313" key="3">
    <source>
        <dbReference type="Proteomes" id="UP000034956"/>
    </source>
</evidence>
<evidence type="ECO:0000313" key="2">
    <source>
        <dbReference type="EMBL" id="KKU91700.1"/>
    </source>
</evidence>
<sequence>MKLVRFFDKLEDRVRGWLSHWPIIYGFFGGVGVVLFWRGVWYTADVVYSLVAPTPEKQFLMSTSQIWDGPISIVAGAILLLMSGLFVSNFIGNEIIISGLRGEKKLTEKTEVEVRTETGAIAEIKEKLDEISARLEELEKKR</sequence>
<name>A0A0G1XBM4_9BACT</name>
<gene>
    <name evidence="2" type="ORF">UY23_C0001G0306</name>
</gene>
<reference evidence="2 3" key="1">
    <citation type="journal article" date="2015" name="Nature">
        <title>rRNA introns, odd ribosomes, and small enigmatic genomes across a large radiation of phyla.</title>
        <authorList>
            <person name="Brown C.T."/>
            <person name="Hug L.A."/>
            <person name="Thomas B.C."/>
            <person name="Sharon I."/>
            <person name="Castelle C.J."/>
            <person name="Singh A."/>
            <person name="Wilkins M.J."/>
            <person name="Williams K.H."/>
            <person name="Banfield J.F."/>
        </authorList>
    </citation>
    <scope>NUCLEOTIDE SEQUENCE [LARGE SCALE GENOMIC DNA]</scope>
</reference>
<feature type="transmembrane region" description="Helical" evidence="1">
    <location>
        <begin position="71"/>
        <end position="91"/>
    </location>
</feature>